<feature type="active site" description="Nucleophile" evidence="9">
    <location>
        <position position="37"/>
    </location>
</feature>
<dbReference type="PIRSF" id="PIRSF000077">
    <property type="entry name" value="Thioredoxin"/>
    <property type="match status" value="1"/>
</dbReference>
<dbReference type="AlphaFoldDB" id="A0A9D3B059"/>
<evidence type="ECO:0000256" key="7">
    <source>
        <dbReference type="NCBIfam" id="TIGR01068"/>
    </source>
</evidence>
<evidence type="ECO:0000256" key="2">
    <source>
        <dbReference type="ARBA" id="ARBA00020570"/>
    </source>
</evidence>
<dbReference type="InterPro" id="IPR017937">
    <property type="entry name" value="Thioredoxin_CS"/>
</dbReference>
<dbReference type="PROSITE" id="PS51352">
    <property type="entry name" value="THIOREDOXIN_2"/>
    <property type="match status" value="1"/>
</dbReference>
<feature type="site" description="Contributes to redox potential value" evidence="9">
    <location>
        <position position="36"/>
    </location>
</feature>
<dbReference type="CDD" id="cd02947">
    <property type="entry name" value="TRX_family"/>
    <property type="match status" value="1"/>
</dbReference>
<protein>
    <recommendedName>
        <fullName evidence="2 7">Thioredoxin</fullName>
    </recommendedName>
</protein>
<dbReference type="InterPro" id="IPR013766">
    <property type="entry name" value="Thioredoxin_domain"/>
</dbReference>
<feature type="site" description="Deprotonates C-terminal active site Cys" evidence="9">
    <location>
        <position position="28"/>
    </location>
</feature>
<keyword evidence="6 10" id="KW-0676">Redox-active center</keyword>
<name>A0A9D3B059_9FIRM</name>
<dbReference type="GO" id="GO:0045454">
    <property type="term" value="P:cell redox homeostasis"/>
    <property type="evidence" value="ECO:0007669"/>
    <property type="project" value="TreeGrafter"/>
</dbReference>
<dbReference type="Gene3D" id="3.40.30.10">
    <property type="entry name" value="Glutaredoxin"/>
    <property type="match status" value="1"/>
</dbReference>
<accession>A0A9D3B059</accession>
<evidence type="ECO:0000259" key="11">
    <source>
        <dbReference type="PROSITE" id="PS51352"/>
    </source>
</evidence>
<feature type="active site" description="Nucleophile" evidence="9">
    <location>
        <position position="34"/>
    </location>
</feature>
<dbReference type="PRINTS" id="PR00421">
    <property type="entry name" value="THIOREDOXIN"/>
</dbReference>
<keyword evidence="13" id="KW-1185">Reference proteome</keyword>
<dbReference type="Pfam" id="PF00085">
    <property type="entry name" value="Thioredoxin"/>
    <property type="match status" value="1"/>
</dbReference>
<dbReference type="PANTHER" id="PTHR45663:SF11">
    <property type="entry name" value="GEO12009P1"/>
    <property type="match status" value="1"/>
</dbReference>
<dbReference type="GO" id="GO:0005829">
    <property type="term" value="C:cytosol"/>
    <property type="evidence" value="ECO:0007669"/>
    <property type="project" value="TreeGrafter"/>
</dbReference>
<comment type="caution">
    <text evidence="12">The sequence shown here is derived from an EMBL/GenBank/DDBJ whole genome shotgun (WGS) entry which is preliminary data.</text>
</comment>
<dbReference type="PROSITE" id="PS00194">
    <property type="entry name" value="THIOREDOXIN_1"/>
    <property type="match status" value="1"/>
</dbReference>
<evidence type="ECO:0000256" key="9">
    <source>
        <dbReference type="PIRSR" id="PIRSR000077-1"/>
    </source>
</evidence>
<evidence type="ECO:0000256" key="8">
    <source>
        <dbReference type="PIRNR" id="PIRNR000077"/>
    </source>
</evidence>
<dbReference type="InterPro" id="IPR036249">
    <property type="entry name" value="Thioredoxin-like_sf"/>
</dbReference>
<dbReference type="SUPFAM" id="SSF52833">
    <property type="entry name" value="Thioredoxin-like"/>
    <property type="match status" value="1"/>
</dbReference>
<dbReference type="Proteomes" id="UP000798488">
    <property type="component" value="Unassembled WGS sequence"/>
</dbReference>
<sequence length="109" mass="12128">MASEKINVLEEANFNDTVNNAKTPVLVDFWADWCGPCKMIAPVVEEVAEEYEGRMKVAKLNVDENGSVAANYSVVSIPTLIVFKDGSEAERIVGYRSKKELKAILDKYI</sequence>
<dbReference type="EMBL" id="LSRS01000001">
    <property type="protein sequence ID" value="KAF1086609.1"/>
    <property type="molecule type" value="Genomic_DNA"/>
</dbReference>
<dbReference type="RefSeq" id="WP_243152867.1">
    <property type="nucleotide sequence ID" value="NZ_LSRS01000001.1"/>
</dbReference>
<evidence type="ECO:0000313" key="12">
    <source>
        <dbReference type="EMBL" id="KAF1086609.1"/>
    </source>
</evidence>
<evidence type="ECO:0000256" key="5">
    <source>
        <dbReference type="ARBA" id="ARBA00023157"/>
    </source>
</evidence>
<feature type="disulfide bond" description="Redox-active" evidence="10">
    <location>
        <begin position="34"/>
        <end position="37"/>
    </location>
</feature>
<keyword evidence="4" id="KW-0249">Electron transport</keyword>
<reference evidence="12" key="1">
    <citation type="submission" date="2016-02" db="EMBL/GenBank/DDBJ databases">
        <title>Draft Genome Sequence of Sporotomaculum syntrophicum Strain FB, a Syntrophic Benzoate Degrader.</title>
        <authorList>
            <person name="Nobu M.K."/>
            <person name="Narihiro T."/>
            <person name="Qiu Y.-L."/>
            <person name="Ohashi A."/>
            <person name="Liu W.-T."/>
            <person name="Yuji S."/>
        </authorList>
    </citation>
    <scope>NUCLEOTIDE SEQUENCE</scope>
    <source>
        <strain evidence="12">FB</strain>
    </source>
</reference>
<gene>
    <name evidence="12" type="primary">trxA</name>
    <name evidence="12" type="ORF">SPSYN_00328</name>
</gene>
<evidence type="ECO:0000256" key="10">
    <source>
        <dbReference type="PIRSR" id="PIRSR000077-4"/>
    </source>
</evidence>
<keyword evidence="3" id="KW-0813">Transport</keyword>
<comment type="similarity">
    <text evidence="1 8">Belongs to the thioredoxin family.</text>
</comment>
<dbReference type="PANTHER" id="PTHR45663">
    <property type="entry name" value="GEO12009P1"/>
    <property type="match status" value="1"/>
</dbReference>
<dbReference type="InterPro" id="IPR005746">
    <property type="entry name" value="Thioredoxin"/>
</dbReference>
<evidence type="ECO:0000256" key="4">
    <source>
        <dbReference type="ARBA" id="ARBA00022982"/>
    </source>
</evidence>
<dbReference type="FunFam" id="3.40.30.10:FF:000001">
    <property type="entry name" value="Thioredoxin"/>
    <property type="match status" value="1"/>
</dbReference>
<evidence type="ECO:0000313" key="13">
    <source>
        <dbReference type="Proteomes" id="UP000798488"/>
    </source>
</evidence>
<dbReference type="NCBIfam" id="TIGR01068">
    <property type="entry name" value="thioredoxin"/>
    <property type="match status" value="1"/>
</dbReference>
<evidence type="ECO:0000256" key="6">
    <source>
        <dbReference type="ARBA" id="ARBA00023284"/>
    </source>
</evidence>
<dbReference type="GO" id="GO:0015035">
    <property type="term" value="F:protein-disulfide reductase activity"/>
    <property type="evidence" value="ECO:0007669"/>
    <property type="project" value="UniProtKB-UniRule"/>
</dbReference>
<feature type="site" description="Contributes to redox potential value" evidence="9">
    <location>
        <position position="35"/>
    </location>
</feature>
<keyword evidence="5 10" id="KW-1015">Disulfide bond</keyword>
<proteinExistence type="inferred from homology"/>
<evidence type="ECO:0000256" key="1">
    <source>
        <dbReference type="ARBA" id="ARBA00008987"/>
    </source>
</evidence>
<feature type="domain" description="Thioredoxin" evidence="11">
    <location>
        <begin position="1"/>
        <end position="109"/>
    </location>
</feature>
<organism evidence="12 13">
    <name type="scientific">Sporotomaculum syntrophicum</name>
    <dbReference type="NCBI Taxonomy" id="182264"/>
    <lineage>
        <taxon>Bacteria</taxon>
        <taxon>Bacillati</taxon>
        <taxon>Bacillota</taxon>
        <taxon>Clostridia</taxon>
        <taxon>Eubacteriales</taxon>
        <taxon>Desulfallaceae</taxon>
        <taxon>Sporotomaculum</taxon>
    </lineage>
</organism>
<evidence type="ECO:0000256" key="3">
    <source>
        <dbReference type="ARBA" id="ARBA00022448"/>
    </source>
</evidence>